<proteinExistence type="predicted"/>
<evidence type="ECO:0000313" key="2">
    <source>
        <dbReference type="Proteomes" id="UP001162992"/>
    </source>
</evidence>
<gene>
    <name evidence="1" type="ORF">O6H91_10G052300</name>
</gene>
<sequence length="620" mass="68796">MAAAVAASSSSFTIYASSSSSSLSRRSSSPWRHLHSAFLSKPEFLPLATPPSSLLLSVTCLPCCCCCFSCGTLELEATPQDKALLIKHGSVLLRDGRWKRSKPFLARSLVRVEAIASSHEHNGMSCAQVSDGLSIKALRSTGLDDCMHGNFVASEGKTDLCVSSDPSDTRDFIVHDSTAMLSDVKMTSCEGSCIGSEASISGSDSIKSISSTDESLSEHRMRWSMLLSTGVLLDAHLTRAGSVTDAHVLRRKGRLKEQDGLIEFIISMHTTHSPSQVMEKMERWIREHFEDPRRSTLRRLVPPVGRFYTPLPLSLALQEYDEFAFLSRRKYVPPNFAEIRHILNIGQVHAIAENLSLLTFDADGTLYADGHHIERDNKMIGHIIKFMQQNIHIAIVTAAGYPEDAGKFEHRVAGLLAAFRDLCLPSETMSYFHVMGGECNYLLKVDDNYRLEFVPDEFWKSTEMNGWSEDDVQTLLDDAERALRSAAARLKLEINLVRKPRSVGAIPREPTIYEVLEEMALTVQVQLVDARLPFCAFNGGNDVFVDVGNKSIGLGALMKYFGKKPNETLHVGDRFTLSGNDSATRSKCPILWVANPEETGFFTRLLLNDIQVARLIPYIE</sequence>
<reference evidence="2" key="1">
    <citation type="journal article" date="2024" name="Proc. Natl. Acad. Sci. U.S.A.">
        <title>Extraordinary preservation of gene collinearity over three hundred million years revealed in homosporous lycophytes.</title>
        <authorList>
            <person name="Li C."/>
            <person name="Wickell D."/>
            <person name="Kuo L.Y."/>
            <person name="Chen X."/>
            <person name="Nie B."/>
            <person name="Liao X."/>
            <person name="Peng D."/>
            <person name="Ji J."/>
            <person name="Jenkins J."/>
            <person name="Williams M."/>
            <person name="Shu S."/>
            <person name="Plott C."/>
            <person name="Barry K."/>
            <person name="Rajasekar S."/>
            <person name="Grimwood J."/>
            <person name="Han X."/>
            <person name="Sun S."/>
            <person name="Hou Z."/>
            <person name="He W."/>
            <person name="Dai G."/>
            <person name="Sun C."/>
            <person name="Schmutz J."/>
            <person name="Leebens-Mack J.H."/>
            <person name="Li F.W."/>
            <person name="Wang L."/>
        </authorList>
    </citation>
    <scope>NUCLEOTIDE SEQUENCE [LARGE SCALE GENOMIC DNA]</scope>
    <source>
        <strain evidence="2">cv. PW_Plant_1</strain>
    </source>
</reference>
<accession>A0ACC2CH71</accession>
<dbReference type="EMBL" id="CM055101">
    <property type="protein sequence ID" value="KAJ7541282.1"/>
    <property type="molecule type" value="Genomic_DNA"/>
</dbReference>
<protein>
    <submittedName>
        <fullName evidence="1">Uncharacterized protein</fullName>
    </submittedName>
</protein>
<dbReference type="Proteomes" id="UP001162992">
    <property type="component" value="Chromosome 10"/>
</dbReference>
<name>A0ACC2CH71_DIPCM</name>
<organism evidence="1 2">
    <name type="scientific">Diphasiastrum complanatum</name>
    <name type="common">Issler's clubmoss</name>
    <name type="synonym">Lycopodium complanatum</name>
    <dbReference type="NCBI Taxonomy" id="34168"/>
    <lineage>
        <taxon>Eukaryota</taxon>
        <taxon>Viridiplantae</taxon>
        <taxon>Streptophyta</taxon>
        <taxon>Embryophyta</taxon>
        <taxon>Tracheophyta</taxon>
        <taxon>Lycopodiopsida</taxon>
        <taxon>Lycopodiales</taxon>
        <taxon>Lycopodiaceae</taxon>
        <taxon>Lycopodioideae</taxon>
        <taxon>Diphasiastrum</taxon>
    </lineage>
</organism>
<keyword evidence="2" id="KW-1185">Reference proteome</keyword>
<comment type="caution">
    <text evidence="1">The sequence shown here is derived from an EMBL/GenBank/DDBJ whole genome shotgun (WGS) entry which is preliminary data.</text>
</comment>
<evidence type="ECO:0000313" key="1">
    <source>
        <dbReference type="EMBL" id="KAJ7541282.1"/>
    </source>
</evidence>